<protein>
    <recommendedName>
        <fullName evidence="11">Cytochrome c maturation protein CcmE</fullName>
    </recommendedName>
</protein>
<dbReference type="Gene3D" id="2.40.50.140">
    <property type="entry name" value="Nucleic acid-binding proteins"/>
    <property type="match status" value="1"/>
</dbReference>
<keyword evidence="6" id="KW-1133">Transmembrane helix</keyword>
<keyword evidence="2" id="KW-0349">Heme</keyword>
<keyword evidence="3" id="KW-0201">Cytochrome c-type biogenesis</keyword>
<evidence type="ECO:0000256" key="3">
    <source>
        <dbReference type="ARBA" id="ARBA00022748"/>
    </source>
</evidence>
<feature type="region of interest" description="Disordered" evidence="5">
    <location>
        <begin position="162"/>
        <end position="186"/>
    </location>
</feature>
<evidence type="ECO:0000313" key="10">
    <source>
        <dbReference type="Proteomes" id="UP001321249"/>
    </source>
</evidence>
<dbReference type="Proteomes" id="UP001321249">
    <property type="component" value="Unassembled WGS sequence"/>
</dbReference>
<organism evidence="8 9">
    <name type="scientific">Candidatus Lucifugimonas marina</name>
    <dbReference type="NCBI Taxonomy" id="3038979"/>
    <lineage>
        <taxon>Bacteria</taxon>
        <taxon>Bacillati</taxon>
        <taxon>Chloroflexota</taxon>
        <taxon>Dehalococcoidia</taxon>
        <taxon>SAR202 cluster</taxon>
        <taxon>Candidatus Lucifugimonadales</taxon>
        <taxon>Candidatus Lucifugimonadaceae</taxon>
        <taxon>Candidatus Lucifugimonas</taxon>
    </lineage>
</organism>
<keyword evidence="2" id="KW-0408">Iron</keyword>
<dbReference type="Pfam" id="PF03100">
    <property type="entry name" value="CcmE"/>
    <property type="match status" value="1"/>
</dbReference>
<dbReference type="GO" id="GO:0005886">
    <property type="term" value="C:plasma membrane"/>
    <property type="evidence" value="ECO:0007669"/>
    <property type="project" value="InterPro"/>
</dbReference>
<dbReference type="GO" id="GO:0020037">
    <property type="term" value="F:heme binding"/>
    <property type="evidence" value="ECO:0007669"/>
    <property type="project" value="InterPro"/>
</dbReference>
<feature type="transmembrane region" description="Helical" evidence="6">
    <location>
        <begin position="34"/>
        <end position="53"/>
    </location>
</feature>
<feature type="region of interest" description="Disordered" evidence="5">
    <location>
        <begin position="1"/>
        <end position="22"/>
    </location>
</feature>
<dbReference type="Proteomes" id="UP001219901">
    <property type="component" value="Chromosome"/>
</dbReference>
<evidence type="ECO:0000313" key="7">
    <source>
        <dbReference type="EMBL" id="MDG0866314.1"/>
    </source>
</evidence>
<dbReference type="GO" id="GO:0017004">
    <property type="term" value="P:cytochrome complex assembly"/>
    <property type="evidence" value="ECO:0007669"/>
    <property type="project" value="UniProtKB-KW"/>
</dbReference>
<evidence type="ECO:0008006" key="11">
    <source>
        <dbReference type="Google" id="ProtNLM"/>
    </source>
</evidence>
<proteinExistence type="predicted"/>
<dbReference type="InterPro" id="IPR012340">
    <property type="entry name" value="NA-bd_OB-fold"/>
</dbReference>
<dbReference type="AlphaFoldDB" id="A0AAJ5ZF54"/>
<dbReference type="SUPFAM" id="SSF82093">
    <property type="entry name" value="Heme chaperone CcmE"/>
    <property type="match status" value="1"/>
</dbReference>
<reference evidence="9 10" key="1">
    <citation type="submission" date="2019-11" db="EMBL/GenBank/DDBJ databases">
        <authorList>
            <person name="Cho J.-C."/>
        </authorList>
    </citation>
    <scope>NUCLEOTIDE SEQUENCE [LARGE SCALE GENOMIC DNA]</scope>
    <source>
        <strain evidence="8 9">JH1073</strain>
        <strain evidence="7 10">JH702</strain>
    </source>
</reference>
<dbReference type="InterPro" id="IPR036127">
    <property type="entry name" value="CcmE-like_sf"/>
</dbReference>
<sequence length="186" mass="20138">MTNDQNNQQPENPQPQAVATAARTSTLMGPRAKLAFAFVLVAAALAYFAFTAFEGATVDYLSVAQVTDEVPTATDRQVGVMGKLVQDSYVRDADGLTAHFAIKDEDGLDVLDVTYKGEIGQVFFNDHSEIILQGQKLADGSFHAANLTVRCPSKYLTEAEQAELDAQNNGDPSAPPYQPDYFDKEA</sequence>
<comment type="subcellular location">
    <subcellularLocation>
        <location evidence="1">Membrane</location>
    </subcellularLocation>
</comment>
<evidence type="ECO:0000256" key="2">
    <source>
        <dbReference type="ARBA" id="ARBA00022617"/>
    </source>
</evidence>
<keyword evidence="9" id="KW-1185">Reference proteome</keyword>
<name>A0AAJ5ZF54_9CHLR</name>
<evidence type="ECO:0000313" key="8">
    <source>
        <dbReference type="EMBL" id="WFG38969.1"/>
    </source>
</evidence>
<dbReference type="GO" id="GO:0017003">
    <property type="term" value="P:protein-heme linkage"/>
    <property type="evidence" value="ECO:0007669"/>
    <property type="project" value="InterPro"/>
</dbReference>
<feature type="compositionally biased region" description="Low complexity" evidence="5">
    <location>
        <begin position="1"/>
        <end position="16"/>
    </location>
</feature>
<dbReference type="RefSeq" id="WP_342822249.1">
    <property type="nucleotide sequence ID" value="NZ_CP046146.1"/>
</dbReference>
<evidence type="ECO:0000256" key="1">
    <source>
        <dbReference type="ARBA" id="ARBA00004370"/>
    </source>
</evidence>
<evidence type="ECO:0000256" key="5">
    <source>
        <dbReference type="SAM" id="MobiDB-lite"/>
    </source>
</evidence>
<reference evidence="8" key="2">
    <citation type="journal article" date="2023" name="Nat. Commun.">
        <title>Cultivation of marine bacteria of the SAR202 clade.</title>
        <authorList>
            <person name="Lim Y."/>
            <person name="Seo J.H."/>
            <person name="Giovannoni S.J."/>
            <person name="Kang I."/>
            <person name="Cho J.C."/>
        </authorList>
    </citation>
    <scope>NUCLEOTIDE SEQUENCE</scope>
    <source>
        <strain evidence="8">JH1073</strain>
    </source>
</reference>
<dbReference type="EMBL" id="WMBE01000001">
    <property type="protein sequence ID" value="MDG0866314.1"/>
    <property type="molecule type" value="Genomic_DNA"/>
</dbReference>
<evidence type="ECO:0000256" key="4">
    <source>
        <dbReference type="ARBA" id="ARBA00023136"/>
    </source>
</evidence>
<keyword evidence="6" id="KW-0812">Transmembrane</keyword>
<accession>A0AAJ5ZF54</accession>
<gene>
    <name evidence="7" type="ORF">GKO46_04405</name>
    <name evidence="8" type="ORF">GKO48_04855</name>
</gene>
<reference evidence="9" key="3">
    <citation type="submission" date="2023-06" db="EMBL/GenBank/DDBJ databases">
        <title>Pangenomics reveal diversification of enzyme families and niche specialization in globally abundant SAR202 bacteria.</title>
        <authorList>
            <person name="Saw J.H.W."/>
        </authorList>
    </citation>
    <scope>NUCLEOTIDE SEQUENCE [LARGE SCALE GENOMIC DNA]</scope>
    <source>
        <strain evidence="9">JH1073</strain>
    </source>
</reference>
<keyword evidence="2" id="KW-0479">Metal-binding</keyword>
<evidence type="ECO:0000313" key="9">
    <source>
        <dbReference type="Proteomes" id="UP001219901"/>
    </source>
</evidence>
<dbReference type="InterPro" id="IPR004329">
    <property type="entry name" value="CcmE"/>
</dbReference>
<evidence type="ECO:0000256" key="6">
    <source>
        <dbReference type="SAM" id="Phobius"/>
    </source>
</evidence>
<dbReference type="EMBL" id="CP046147">
    <property type="protein sequence ID" value="WFG38969.1"/>
    <property type="molecule type" value="Genomic_DNA"/>
</dbReference>
<keyword evidence="4 6" id="KW-0472">Membrane</keyword>